<gene>
    <name evidence="6" type="ORF">BN12_60012</name>
</gene>
<evidence type="ECO:0000256" key="3">
    <source>
        <dbReference type="ARBA" id="ARBA00023163"/>
    </source>
</evidence>
<dbReference type="InterPro" id="IPR046348">
    <property type="entry name" value="SIS_dom_sf"/>
</dbReference>
<organism evidence="6 7">
    <name type="scientific">Nostocoides japonicum T1-X7</name>
    <dbReference type="NCBI Taxonomy" id="1194083"/>
    <lineage>
        <taxon>Bacteria</taxon>
        <taxon>Bacillati</taxon>
        <taxon>Actinomycetota</taxon>
        <taxon>Actinomycetes</taxon>
        <taxon>Micrococcales</taxon>
        <taxon>Intrasporangiaceae</taxon>
        <taxon>Nostocoides</taxon>
    </lineage>
</organism>
<dbReference type="EMBL" id="CAJB01000392">
    <property type="protein sequence ID" value="CCH79806.1"/>
    <property type="molecule type" value="Genomic_DNA"/>
</dbReference>
<dbReference type="RefSeq" id="WP_053079922.1">
    <property type="nucleotide sequence ID" value="NZ_HF570958.1"/>
</dbReference>
<dbReference type="InterPro" id="IPR035472">
    <property type="entry name" value="RpiR-like_SIS"/>
</dbReference>
<dbReference type="GO" id="GO:0003700">
    <property type="term" value="F:DNA-binding transcription factor activity"/>
    <property type="evidence" value="ECO:0007669"/>
    <property type="project" value="InterPro"/>
</dbReference>
<evidence type="ECO:0000256" key="1">
    <source>
        <dbReference type="ARBA" id="ARBA00023015"/>
    </source>
</evidence>
<keyword evidence="3" id="KW-0804">Transcription</keyword>
<dbReference type="Gene3D" id="1.10.10.10">
    <property type="entry name" value="Winged helix-like DNA-binding domain superfamily/Winged helix DNA-binding domain"/>
    <property type="match status" value="1"/>
</dbReference>
<dbReference type="CDD" id="cd05013">
    <property type="entry name" value="SIS_RpiR"/>
    <property type="match status" value="1"/>
</dbReference>
<evidence type="ECO:0000259" key="5">
    <source>
        <dbReference type="PROSITE" id="PS51464"/>
    </source>
</evidence>
<keyword evidence="1" id="KW-0805">Transcription regulation</keyword>
<evidence type="ECO:0000259" key="4">
    <source>
        <dbReference type="PROSITE" id="PS51071"/>
    </source>
</evidence>
<name>A0A077M1T1_9MICO</name>
<dbReference type="PROSITE" id="PS51071">
    <property type="entry name" value="HTH_RPIR"/>
    <property type="match status" value="1"/>
</dbReference>
<evidence type="ECO:0000256" key="2">
    <source>
        <dbReference type="ARBA" id="ARBA00023125"/>
    </source>
</evidence>
<accession>A0A077M1T1</accession>
<feature type="domain" description="HTH rpiR-type" evidence="4">
    <location>
        <begin position="3"/>
        <end position="79"/>
    </location>
</feature>
<proteinExistence type="predicted"/>
<dbReference type="STRING" id="1194083.BN12_60012"/>
<keyword evidence="2" id="KW-0238">DNA-binding</keyword>
<feature type="domain" description="SIS" evidence="5">
    <location>
        <begin position="126"/>
        <end position="263"/>
    </location>
</feature>
<comment type="caution">
    <text evidence="6">The sequence shown here is derived from an EMBL/GenBank/DDBJ whole genome shotgun (WGS) entry which is preliminary data.</text>
</comment>
<evidence type="ECO:0000313" key="6">
    <source>
        <dbReference type="EMBL" id="CCH79806.1"/>
    </source>
</evidence>
<dbReference type="Pfam" id="PF01380">
    <property type="entry name" value="SIS"/>
    <property type="match status" value="1"/>
</dbReference>
<reference evidence="6 7" key="1">
    <citation type="journal article" date="2013" name="ISME J.">
        <title>A metabolic model for members of the genus Tetrasphaera involved in enhanced biological phosphorus removal.</title>
        <authorList>
            <person name="Kristiansen R."/>
            <person name="Nguyen H.T.T."/>
            <person name="Saunders A.M."/>
            <person name="Nielsen J.L."/>
            <person name="Wimmer R."/>
            <person name="Le V.Q."/>
            <person name="McIlroy S.J."/>
            <person name="Petrovski S."/>
            <person name="Seviour R.J."/>
            <person name="Calteau A."/>
            <person name="Nielsen K.L."/>
            <person name="Nielsen P.H."/>
        </authorList>
    </citation>
    <scope>NUCLEOTIDE SEQUENCE [LARGE SCALE GENOMIC DNA]</scope>
    <source>
        <strain evidence="6 7">T1-X7</strain>
    </source>
</reference>
<dbReference type="InterPro" id="IPR036388">
    <property type="entry name" value="WH-like_DNA-bd_sf"/>
</dbReference>
<dbReference type="Gene3D" id="3.40.50.10490">
    <property type="entry name" value="Glucose-6-phosphate isomerase like protein, domain 1"/>
    <property type="match status" value="1"/>
</dbReference>
<dbReference type="Pfam" id="PF01418">
    <property type="entry name" value="HTH_6"/>
    <property type="match status" value="1"/>
</dbReference>
<dbReference type="InterPro" id="IPR047640">
    <property type="entry name" value="RpiR-like"/>
</dbReference>
<dbReference type="InterPro" id="IPR001347">
    <property type="entry name" value="SIS_dom"/>
</dbReference>
<dbReference type="InterPro" id="IPR009057">
    <property type="entry name" value="Homeodomain-like_sf"/>
</dbReference>
<dbReference type="PANTHER" id="PTHR30514:SF18">
    <property type="entry name" value="RPIR-FAMILY TRANSCRIPTIONAL REGULATOR"/>
    <property type="match status" value="1"/>
</dbReference>
<dbReference type="InterPro" id="IPR000281">
    <property type="entry name" value="HTH_RpiR"/>
</dbReference>
<dbReference type="Proteomes" id="UP000035721">
    <property type="component" value="Unassembled WGS sequence"/>
</dbReference>
<sequence length="289" mass="30643">MSLESWVEDLALHASLGTRASRVVSVIASQPRLASCATGREIAERAGVNIATVTRTAQSLGFTGWPDLQLELRGRYLGSLSAGDVLHEHADLAHTTADPILAAFRADASNLALAARTMDLDAARAIADAILGASQTLVLGSGSYLAPGVMLAQFAGYLGLNVEPDLMAGTYRASRLMGMSPGDALVVFNVWRLPHEILAATRFAKERGLVTCVITDRRASPLAEAGDHVVVIPSEGVAHFPSMTAAVALVHGLLNEIVTRDPRGARRTTAATEDSWRRLNLMADQPPPH</sequence>
<dbReference type="GO" id="GO:0097367">
    <property type="term" value="F:carbohydrate derivative binding"/>
    <property type="evidence" value="ECO:0007669"/>
    <property type="project" value="InterPro"/>
</dbReference>
<dbReference type="AlphaFoldDB" id="A0A077M1T1"/>
<dbReference type="SUPFAM" id="SSF53697">
    <property type="entry name" value="SIS domain"/>
    <property type="match status" value="1"/>
</dbReference>
<keyword evidence="7" id="KW-1185">Reference proteome</keyword>
<dbReference type="PANTHER" id="PTHR30514">
    <property type="entry name" value="GLUCOKINASE"/>
    <property type="match status" value="1"/>
</dbReference>
<dbReference type="OrthoDB" id="3812176at2"/>
<dbReference type="GO" id="GO:1901135">
    <property type="term" value="P:carbohydrate derivative metabolic process"/>
    <property type="evidence" value="ECO:0007669"/>
    <property type="project" value="InterPro"/>
</dbReference>
<evidence type="ECO:0000313" key="7">
    <source>
        <dbReference type="Proteomes" id="UP000035721"/>
    </source>
</evidence>
<dbReference type="GO" id="GO:0003677">
    <property type="term" value="F:DNA binding"/>
    <property type="evidence" value="ECO:0007669"/>
    <property type="project" value="UniProtKB-KW"/>
</dbReference>
<dbReference type="SUPFAM" id="SSF46689">
    <property type="entry name" value="Homeodomain-like"/>
    <property type="match status" value="1"/>
</dbReference>
<protein>
    <submittedName>
        <fullName evidence="6">Transcriptional regulator</fullName>
    </submittedName>
</protein>
<dbReference type="PROSITE" id="PS51464">
    <property type="entry name" value="SIS"/>
    <property type="match status" value="1"/>
</dbReference>